<gene>
    <name evidence="2" type="ORF">TCMB3V08_LOCUS13396</name>
</gene>
<dbReference type="EMBL" id="OE206223">
    <property type="protein sequence ID" value="CAD7580863.1"/>
    <property type="molecule type" value="Genomic_DNA"/>
</dbReference>
<reference evidence="2" key="1">
    <citation type="submission" date="2020-11" db="EMBL/GenBank/DDBJ databases">
        <authorList>
            <person name="Tran Van P."/>
        </authorList>
    </citation>
    <scope>NUCLEOTIDE SEQUENCE</scope>
</reference>
<feature type="compositionally biased region" description="Polar residues" evidence="1">
    <location>
        <begin position="1"/>
        <end position="21"/>
    </location>
</feature>
<dbReference type="AlphaFoldDB" id="A0A7R9JKD6"/>
<protein>
    <submittedName>
        <fullName evidence="2">(California timema) hypothetical protein</fullName>
    </submittedName>
</protein>
<name>A0A7R9JKD6_TIMCA</name>
<organism evidence="2">
    <name type="scientific">Timema californicum</name>
    <name type="common">California timema</name>
    <name type="synonym">Walking stick</name>
    <dbReference type="NCBI Taxonomy" id="61474"/>
    <lineage>
        <taxon>Eukaryota</taxon>
        <taxon>Metazoa</taxon>
        <taxon>Ecdysozoa</taxon>
        <taxon>Arthropoda</taxon>
        <taxon>Hexapoda</taxon>
        <taxon>Insecta</taxon>
        <taxon>Pterygota</taxon>
        <taxon>Neoptera</taxon>
        <taxon>Polyneoptera</taxon>
        <taxon>Phasmatodea</taxon>
        <taxon>Timematodea</taxon>
        <taxon>Timematoidea</taxon>
        <taxon>Timematidae</taxon>
        <taxon>Timema</taxon>
    </lineage>
</organism>
<evidence type="ECO:0000256" key="1">
    <source>
        <dbReference type="SAM" id="MobiDB-lite"/>
    </source>
</evidence>
<feature type="region of interest" description="Disordered" evidence="1">
    <location>
        <begin position="1"/>
        <end position="37"/>
    </location>
</feature>
<accession>A0A7R9JKD6</accession>
<proteinExistence type="predicted"/>
<feature type="compositionally biased region" description="Pro residues" evidence="1">
    <location>
        <begin position="28"/>
        <end position="37"/>
    </location>
</feature>
<evidence type="ECO:0000313" key="2">
    <source>
        <dbReference type="EMBL" id="CAD7580863.1"/>
    </source>
</evidence>
<sequence>MKMVTWSMTLFSPRGPQTSPKESCIAVTPPPQAPRPR</sequence>